<keyword evidence="3" id="KW-1185">Reference proteome</keyword>
<comment type="caution">
    <text evidence="2">The sequence shown here is derived from an EMBL/GenBank/DDBJ whole genome shotgun (WGS) entry which is preliminary data.</text>
</comment>
<dbReference type="GO" id="GO:0016746">
    <property type="term" value="F:acyltransferase activity"/>
    <property type="evidence" value="ECO:0007669"/>
    <property type="project" value="UniProtKB-KW"/>
</dbReference>
<dbReference type="PROSITE" id="PS51186">
    <property type="entry name" value="GNAT"/>
    <property type="match status" value="1"/>
</dbReference>
<dbReference type="PANTHER" id="PTHR43792">
    <property type="entry name" value="GNAT FAMILY, PUTATIVE (AFU_ORTHOLOGUE AFUA_3G00765)-RELATED-RELATED"/>
    <property type="match status" value="1"/>
</dbReference>
<feature type="domain" description="N-acetyltransferase" evidence="1">
    <location>
        <begin position="13"/>
        <end position="171"/>
    </location>
</feature>
<name>A0ABV5JE97_9RHOB</name>
<dbReference type="SUPFAM" id="SSF55729">
    <property type="entry name" value="Acyl-CoA N-acyltransferases (Nat)"/>
    <property type="match status" value="1"/>
</dbReference>
<dbReference type="Pfam" id="PF13302">
    <property type="entry name" value="Acetyltransf_3"/>
    <property type="match status" value="1"/>
</dbReference>
<dbReference type="Proteomes" id="UP001589683">
    <property type="component" value="Unassembled WGS sequence"/>
</dbReference>
<evidence type="ECO:0000313" key="3">
    <source>
        <dbReference type="Proteomes" id="UP001589683"/>
    </source>
</evidence>
<dbReference type="InterPro" id="IPR016181">
    <property type="entry name" value="Acyl_CoA_acyltransferase"/>
</dbReference>
<gene>
    <name evidence="2" type="ORF">ACFFUT_03390</name>
</gene>
<dbReference type="PANTHER" id="PTHR43792:SF1">
    <property type="entry name" value="N-ACETYLTRANSFERASE DOMAIN-CONTAINING PROTEIN"/>
    <property type="match status" value="1"/>
</dbReference>
<dbReference type="InterPro" id="IPR000182">
    <property type="entry name" value="GNAT_dom"/>
</dbReference>
<accession>A0ABV5JE97</accession>
<evidence type="ECO:0000313" key="2">
    <source>
        <dbReference type="EMBL" id="MFB9230832.1"/>
    </source>
</evidence>
<dbReference type="EMBL" id="JBHMEA010000007">
    <property type="protein sequence ID" value="MFB9230832.1"/>
    <property type="molecule type" value="Genomic_DNA"/>
</dbReference>
<keyword evidence="2" id="KW-0012">Acyltransferase</keyword>
<evidence type="ECO:0000259" key="1">
    <source>
        <dbReference type="PROSITE" id="PS51186"/>
    </source>
</evidence>
<dbReference type="InterPro" id="IPR051531">
    <property type="entry name" value="N-acetyltransferase"/>
</dbReference>
<dbReference type="RefSeq" id="WP_213887293.1">
    <property type="nucleotide sequence ID" value="NZ_JAGFNU010000001.1"/>
</dbReference>
<organism evidence="2 3">
    <name type="scientific">Pseudohalocynthiibacter aestuariivivens</name>
    <dbReference type="NCBI Taxonomy" id="1591409"/>
    <lineage>
        <taxon>Bacteria</taxon>
        <taxon>Pseudomonadati</taxon>
        <taxon>Pseudomonadota</taxon>
        <taxon>Alphaproteobacteria</taxon>
        <taxon>Rhodobacterales</taxon>
        <taxon>Paracoccaceae</taxon>
        <taxon>Pseudohalocynthiibacter</taxon>
    </lineage>
</organism>
<sequence>MKISVPTLETERLILREHRAEDFEPLAEFYADDARCAGFGGPLGREDSWRWLASSIGHWQLRGYGYWSVEEKSSGTFCGLVGLWNPEGWREPELGWAMVANAEGQGIAYEAAAHVRDYTFGTLNWPTLTSNIVPDNARSIALAERLGAKLDGSYDNPHMGLVHVYRHPKPEASNDR</sequence>
<reference evidence="2 3" key="1">
    <citation type="submission" date="2024-09" db="EMBL/GenBank/DDBJ databases">
        <authorList>
            <person name="Sun Q."/>
            <person name="Mori K."/>
        </authorList>
    </citation>
    <scope>NUCLEOTIDE SEQUENCE [LARGE SCALE GENOMIC DNA]</scope>
    <source>
        <strain evidence="2 3">CECT 8726</strain>
    </source>
</reference>
<keyword evidence="2" id="KW-0808">Transferase</keyword>
<dbReference type="EC" id="2.3.-.-" evidence="2"/>
<dbReference type="Gene3D" id="3.40.630.30">
    <property type="match status" value="1"/>
</dbReference>
<protein>
    <submittedName>
        <fullName evidence="2">GNAT family N-acetyltransferase</fullName>
        <ecNumber evidence="2">2.3.-.-</ecNumber>
    </submittedName>
</protein>
<proteinExistence type="predicted"/>